<evidence type="ECO:0000256" key="2">
    <source>
        <dbReference type="ARBA" id="ARBA00022741"/>
    </source>
</evidence>
<evidence type="ECO:0000313" key="5">
    <source>
        <dbReference type="EMBL" id="AQX00501.1"/>
    </source>
</evidence>
<evidence type="ECO:0000256" key="3">
    <source>
        <dbReference type="ARBA" id="ARBA00022840"/>
    </source>
</evidence>
<protein>
    <submittedName>
        <fullName evidence="9">ATP-binding protein</fullName>
    </submittedName>
</protein>
<evidence type="ECO:0000256" key="1">
    <source>
        <dbReference type="ARBA" id="ARBA00008059"/>
    </source>
</evidence>
<accession>A0AAU8UZ53</accession>
<evidence type="ECO:0000259" key="4">
    <source>
        <dbReference type="SMART" id="SM00382"/>
    </source>
</evidence>
<dbReference type="EMBL" id="CP016374">
    <property type="protein sequence ID" value="AQX00501.1"/>
    <property type="molecule type" value="Genomic_DNA"/>
</dbReference>
<dbReference type="Pfam" id="PF01695">
    <property type="entry name" value="IstB_IS21"/>
    <property type="match status" value="1"/>
</dbReference>
<dbReference type="InterPro" id="IPR003593">
    <property type="entry name" value="AAA+_ATPase"/>
</dbReference>
<dbReference type="EMBL" id="CP016374">
    <property type="protein sequence ID" value="AQX02222.1"/>
    <property type="molecule type" value="Genomic_DNA"/>
</dbReference>
<comment type="similarity">
    <text evidence="1">Belongs to the IS21/IS1162 putative ATP-binding protein family.</text>
</comment>
<dbReference type="CDD" id="cd00009">
    <property type="entry name" value="AAA"/>
    <property type="match status" value="1"/>
</dbReference>
<dbReference type="InterPro" id="IPR027417">
    <property type="entry name" value="P-loop_NTPase"/>
</dbReference>
<dbReference type="Gene3D" id="3.40.50.300">
    <property type="entry name" value="P-loop containing nucleotide triphosphate hydrolases"/>
    <property type="match status" value="1"/>
</dbReference>
<dbReference type="EMBL" id="CP016374">
    <property type="protein sequence ID" value="AQX01465.1"/>
    <property type="molecule type" value="Genomic_DNA"/>
</dbReference>
<dbReference type="InterPro" id="IPR028350">
    <property type="entry name" value="DNAC/IstB-like"/>
</dbReference>
<dbReference type="PANTHER" id="PTHR30050:SF4">
    <property type="entry name" value="ATP-BINDING PROTEIN RV3427C IN INSERTION SEQUENCE-RELATED"/>
    <property type="match status" value="1"/>
</dbReference>
<dbReference type="NCBIfam" id="NF038214">
    <property type="entry name" value="IS21_help_AAA"/>
    <property type="match status" value="1"/>
</dbReference>
<evidence type="ECO:0000313" key="6">
    <source>
        <dbReference type="EMBL" id="AQX01465.1"/>
    </source>
</evidence>
<dbReference type="EMBL" id="CP016374">
    <property type="protein sequence ID" value="AQX02197.1"/>
    <property type="molecule type" value="Genomic_DNA"/>
</dbReference>
<keyword evidence="2" id="KW-0547">Nucleotide-binding</keyword>
<dbReference type="GO" id="GO:0006260">
    <property type="term" value="P:DNA replication"/>
    <property type="evidence" value="ECO:0007669"/>
    <property type="project" value="TreeGrafter"/>
</dbReference>
<dbReference type="Proteomes" id="UP000190848">
    <property type="component" value="Chromosome"/>
</dbReference>
<evidence type="ECO:0000313" key="7">
    <source>
        <dbReference type="EMBL" id="AQX02197.1"/>
    </source>
</evidence>
<name>A0AAU8UZ53_9FLAO</name>
<dbReference type="EMBL" id="CP016374">
    <property type="protein sequence ID" value="AQX02203.1"/>
    <property type="molecule type" value="Genomic_DNA"/>
</dbReference>
<dbReference type="GO" id="GO:0005524">
    <property type="term" value="F:ATP binding"/>
    <property type="evidence" value="ECO:0007669"/>
    <property type="project" value="UniProtKB-KW"/>
</dbReference>
<dbReference type="SUPFAM" id="SSF52540">
    <property type="entry name" value="P-loop containing nucleoside triphosphate hydrolases"/>
    <property type="match status" value="1"/>
</dbReference>
<dbReference type="PIRSF" id="PIRSF003073">
    <property type="entry name" value="DNAC_TnpB_IstB"/>
    <property type="match status" value="1"/>
</dbReference>
<dbReference type="AlphaFoldDB" id="A0AAU8UZ53"/>
<dbReference type="InterPro" id="IPR047661">
    <property type="entry name" value="IstB"/>
</dbReference>
<evidence type="ECO:0000313" key="8">
    <source>
        <dbReference type="EMBL" id="AQX02203.1"/>
    </source>
</evidence>
<dbReference type="RefSeq" id="WP_078395232.1">
    <property type="nucleotide sequence ID" value="NZ_CP016374.1"/>
</dbReference>
<evidence type="ECO:0000313" key="10">
    <source>
        <dbReference type="Proteomes" id="UP000190848"/>
    </source>
</evidence>
<evidence type="ECO:0000313" key="9">
    <source>
        <dbReference type="EMBL" id="AQX02222.1"/>
    </source>
</evidence>
<dbReference type="InterPro" id="IPR002611">
    <property type="entry name" value="IstB_ATP-bd"/>
</dbReference>
<reference evidence="9 10" key="1">
    <citation type="submission" date="2016-07" db="EMBL/GenBank/DDBJ databases">
        <title>Revisiting the taxonomy of the Elizabethkingia Genus using Whole-Genome Sequencing, Optical Mapping, and MALDI-TOF, along with proposal of three novel Elizabethkingia species: Elizabethkingia bruuniana sp. nov., Elizabethkingia ursingii sp. nov., and Elizabethkingia occulta sp. nov.</title>
        <authorList>
            <person name="Nicholson A.C."/>
        </authorList>
    </citation>
    <scope>NUCLEOTIDE SEQUENCE [LARGE SCALE GENOMIC DNA]</scope>
    <source>
        <strain evidence="9 10">F3201</strain>
    </source>
</reference>
<sequence>MEQLRNELTKLKLTGMAQCLKTMEETRSIYELSFKDGMELMLQSEKDQRETNRYNRLIKNAAFRYHVYMEELHFDTARGLEQSKVLSLATGGYLRHGEAILITGAAGCGKSFLASALGNQACRQGYSVAYFNMQKLMLRLKMARAEGIILRMFEKLAKTDLIIIDDFGMAAMDQQLQLDFMEIIEDRHARKATIIVSQLPVNNWFDIFEDQTLADALIDRIIHTSYRFELKGESLRKKV</sequence>
<dbReference type="PANTHER" id="PTHR30050">
    <property type="entry name" value="CHROMOSOMAL REPLICATION INITIATOR PROTEIN DNAA"/>
    <property type="match status" value="1"/>
</dbReference>
<gene>
    <name evidence="5" type="ORF">BBD32_02965</name>
    <name evidence="6" type="ORF">BBD32_08320</name>
    <name evidence="7" type="ORF">BBD32_12325</name>
    <name evidence="8" type="ORF">BBD32_12380</name>
    <name evidence="9" type="ORF">BBD32_12485</name>
</gene>
<organism evidence="9 10">
    <name type="scientific">Elizabethkingia anophelis</name>
    <dbReference type="NCBI Taxonomy" id="1117645"/>
    <lineage>
        <taxon>Bacteria</taxon>
        <taxon>Pseudomonadati</taxon>
        <taxon>Bacteroidota</taxon>
        <taxon>Flavobacteriia</taxon>
        <taxon>Flavobacteriales</taxon>
        <taxon>Weeksellaceae</taxon>
        <taxon>Elizabethkingia</taxon>
    </lineage>
</organism>
<keyword evidence="3 9" id="KW-0067">ATP-binding</keyword>
<proteinExistence type="inferred from homology"/>
<dbReference type="SMART" id="SM00382">
    <property type="entry name" value="AAA"/>
    <property type="match status" value="1"/>
</dbReference>
<feature type="domain" description="AAA+ ATPase" evidence="4">
    <location>
        <begin position="96"/>
        <end position="229"/>
    </location>
</feature>